<evidence type="ECO:0000256" key="5">
    <source>
        <dbReference type="ARBA" id="ARBA00023024"/>
    </source>
</evidence>
<evidence type="ECO:0000256" key="9">
    <source>
        <dbReference type="ARBA" id="ARBA00025727"/>
    </source>
</evidence>
<sequence length="347" mass="37791">MYISTALILCVAAAGALAAFNSNSKSNLAIYWGQNSANQATSQDRLSVYCQSSDVDIIIMSFLIQINGAGGEPVLNFANQIDDKKGCKLLPGTALWQCPEIEADIQDCQTKYGKTVLLSIGGATYNEGFASEQAAVDAANKVWNTFGPPQNTQSLRPFGNAFVNGFDFDFEGVIPNAAPFAAELRRLIDSCTSQTKQFFYLSAAPQCPFPDYFGKDILDNVALDFLMIQFYNNYCGVSGFVAGQEAQPNFNLNIWDQWARTQAKNTNTRLLVGVPANLGAGAGYVDSNALARVIEYSRGFEKFGGVMMWDASQAWANGNFVGDVKSKLRDRVSRPRRHSRHEGGVGV</sequence>
<evidence type="ECO:0000256" key="11">
    <source>
        <dbReference type="SAM" id="SignalP"/>
    </source>
</evidence>
<keyword evidence="5" id="KW-0146">Chitin degradation</keyword>
<keyword evidence="4 10" id="KW-0378">Hydrolase</keyword>
<dbReference type="GO" id="GO:0006032">
    <property type="term" value="P:chitin catabolic process"/>
    <property type="evidence" value="ECO:0007669"/>
    <property type="project" value="UniProtKB-KW"/>
</dbReference>
<comment type="catalytic activity">
    <reaction evidence="1">
        <text>Random endo-hydrolysis of N-acetyl-beta-D-glucosaminide (1-&gt;4)-beta-linkages in chitin and chitodextrins.</text>
        <dbReference type="EC" id="3.2.1.14"/>
    </reaction>
</comment>
<evidence type="ECO:0000256" key="4">
    <source>
        <dbReference type="ARBA" id="ARBA00022801"/>
    </source>
</evidence>
<dbReference type="GO" id="GO:0008843">
    <property type="term" value="F:endochitinase activity"/>
    <property type="evidence" value="ECO:0007669"/>
    <property type="project" value="UniProtKB-EC"/>
</dbReference>
<evidence type="ECO:0000256" key="6">
    <source>
        <dbReference type="ARBA" id="ARBA00023277"/>
    </source>
</evidence>
<gene>
    <name evidence="13" type="ORF">BDV96DRAFT_484229</name>
</gene>
<feature type="domain" description="GH18" evidence="12">
    <location>
        <begin position="26"/>
        <end position="331"/>
    </location>
</feature>
<proteinExistence type="inferred from homology"/>
<comment type="similarity">
    <text evidence="9">Belongs to the glycosyl hydrolase 18 family. Chitinase class III subfamily.</text>
</comment>
<dbReference type="PANTHER" id="PTHR45708">
    <property type="entry name" value="ENDOCHITINASE"/>
    <property type="match status" value="1"/>
</dbReference>
<dbReference type="OrthoDB" id="6020543at2759"/>
<organism evidence="13 14">
    <name type="scientific">Lophiotrema nucula</name>
    <dbReference type="NCBI Taxonomy" id="690887"/>
    <lineage>
        <taxon>Eukaryota</taxon>
        <taxon>Fungi</taxon>
        <taxon>Dikarya</taxon>
        <taxon>Ascomycota</taxon>
        <taxon>Pezizomycotina</taxon>
        <taxon>Dothideomycetes</taxon>
        <taxon>Pleosporomycetidae</taxon>
        <taxon>Pleosporales</taxon>
        <taxon>Lophiotremataceae</taxon>
        <taxon>Lophiotrema</taxon>
    </lineage>
</organism>
<dbReference type="AlphaFoldDB" id="A0A6A5ZNC7"/>
<dbReference type="PROSITE" id="PS51910">
    <property type="entry name" value="GH18_2"/>
    <property type="match status" value="1"/>
</dbReference>
<keyword evidence="14" id="KW-1185">Reference proteome</keyword>
<evidence type="ECO:0000256" key="1">
    <source>
        <dbReference type="ARBA" id="ARBA00000822"/>
    </source>
</evidence>
<dbReference type="InterPro" id="IPR001223">
    <property type="entry name" value="Glyco_hydro18_cat"/>
</dbReference>
<evidence type="ECO:0000313" key="14">
    <source>
        <dbReference type="Proteomes" id="UP000799770"/>
    </source>
</evidence>
<keyword evidence="11" id="KW-0732">Signal</keyword>
<dbReference type="Gene3D" id="3.20.20.80">
    <property type="entry name" value="Glycosidases"/>
    <property type="match status" value="1"/>
</dbReference>
<protein>
    <recommendedName>
        <fullName evidence="2">chitinase</fullName>
        <ecNumber evidence="2">3.2.1.14</ecNumber>
    </recommendedName>
</protein>
<dbReference type="PANTHER" id="PTHR45708:SF49">
    <property type="entry name" value="ENDOCHITINASE"/>
    <property type="match status" value="1"/>
</dbReference>
<feature type="signal peptide" evidence="11">
    <location>
        <begin position="1"/>
        <end position="18"/>
    </location>
</feature>
<keyword evidence="6" id="KW-0119">Carbohydrate metabolism</keyword>
<dbReference type="InterPro" id="IPR050542">
    <property type="entry name" value="Glycosyl_Hydrlase18_Chitinase"/>
</dbReference>
<dbReference type="PROSITE" id="PS01095">
    <property type="entry name" value="GH18_1"/>
    <property type="match status" value="1"/>
</dbReference>
<dbReference type="InterPro" id="IPR045321">
    <property type="entry name" value="Cts1-like"/>
</dbReference>
<dbReference type="SUPFAM" id="SSF51445">
    <property type="entry name" value="(Trans)glycosidases"/>
    <property type="match status" value="1"/>
</dbReference>
<accession>A0A6A5ZNC7</accession>
<evidence type="ECO:0000256" key="10">
    <source>
        <dbReference type="RuleBase" id="RU000489"/>
    </source>
</evidence>
<dbReference type="EC" id="3.2.1.14" evidence="2"/>
<keyword evidence="7 10" id="KW-0326">Glycosidase</keyword>
<evidence type="ECO:0000256" key="7">
    <source>
        <dbReference type="ARBA" id="ARBA00023295"/>
    </source>
</evidence>
<evidence type="ECO:0000256" key="8">
    <source>
        <dbReference type="ARBA" id="ARBA00023326"/>
    </source>
</evidence>
<reference evidence="13" key="1">
    <citation type="journal article" date="2020" name="Stud. Mycol.">
        <title>101 Dothideomycetes genomes: a test case for predicting lifestyles and emergence of pathogens.</title>
        <authorList>
            <person name="Haridas S."/>
            <person name="Albert R."/>
            <person name="Binder M."/>
            <person name="Bloem J."/>
            <person name="Labutti K."/>
            <person name="Salamov A."/>
            <person name="Andreopoulos B."/>
            <person name="Baker S."/>
            <person name="Barry K."/>
            <person name="Bills G."/>
            <person name="Bluhm B."/>
            <person name="Cannon C."/>
            <person name="Castanera R."/>
            <person name="Culley D."/>
            <person name="Daum C."/>
            <person name="Ezra D."/>
            <person name="Gonzalez J."/>
            <person name="Henrissat B."/>
            <person name="Kuo A."/>
            <person name="Liang C."/>
            <person name="Lipzen A."/>
            <person name="Lutzoni F."/>
            <person name="Magnuson J."/>
            <person name="Mondo S."/>
            <person name="Nolan M."/>
            <person name="Ohm R."/>
            <person name="Pangilinan J."/>
            <person name="Park H.-J."/>
            <person name="Ramirez L."/>
            <person name="Alfaro M."/>
            <person name="Sun H."/>
            <person name="Tritt A."/>
            <person name="Yoshinaga Y."/>
            <person name="Zwiers L.-H."/>
            <person name="Turgeon B."/>
            <person name="Goodwin S."/>
            <person name="Spatafora J."/>
            <person name="Crous P."/>
            <person name="Grigoriev I."/>
        </authorList>
    </citation>
    <scope>NUCLEOTIDE SEQUENCE</scope>
    <source>
        <strain evidence="13">CBS 627.86</strain>
    </source>
</reference>
<dbReference type="Pfam" id="PF00704">
    <property type="entry name" value="Glyco_hydro_18"/>
    <property type="match status" value="1"/>
</dbReference>
<evidence type="ECO:0000259" key="12">
    <source>
        <dbReference type="PROSITE" id="PS51910"/>
    </source>
</evidence>
<feature type="chain" id="PRO_5025542476" description="chitinase" evidence="11">
    <location>
        <begin position="19"/>
        <end position="347"/>
    </location>
</feature>
<evidence type="ECO:0000313" key="13">
    <source>
        <dbReference type="EMBL" id="KAF2121152.1"/>
    </source>
</evidence>
<dbReference type="GO" id="GO:0008061">
    <property type="term" value="F:chitin binding"/>
    <property type="evidence" value="ECO:0007669"/>
    <property type="project" value="UniProtKB-KW"/>
</dbReference>
<dbReference type="GO" id="GO:0005576">
    <property type="term" value="C:extracellular region"/>
    <property type="evidence" value="ECO:0007669"/>
    <property type="project" value="TreeGrafter"/>
</dbReference>
<evidence type="ECO:0000256" key="3">
    <source>
        <dbReference type="ARBA" id="ARBA00022669"/>
    </source>
</evidence>
<keyword evidence="8" id="KW-0624">Polysaccharide degradation</keyword>
<name>A0A6A5ZNC7_9PLEO</name>
<dbReference type="InterPro" id="IPR001579">
    <property type="entry name" value="Glyco_hydro_18_chit_AS"/>
</dbReference>
<dbReference type="EMBL" id="ML977312">
    <property type="protein sequence ID" value="KAF2121152.1"/>
    <property type="molecule type" value="Genomic_DNA"/>
</dbReference>
<dbReference type="InterPro" id="IPR017853">
    <property type="entry name" value="GH"/>
</dbReference>
<dbReference type="CDD" id="cd02877">
    <property type="entry name" value="GH18_hevamine_XipI_class_III"/>
    <property type="match status" value="1"/>
</dbReference>
<evidence type="ECO:0000256" key="2">
    <source>
        <dbReference type="ARBA" id="ARBA00012729"/>
    </source>
</evidence>
<dbReference type="Proteomes" id="UP000799770">
    <property type="component" value="Unassembled WGS sequence"/>
</dbReference>
<keyword evidence="3" id="KW-0147">Chitin-binding</keyword>
<dbReference type="GO" id="GO:0000272">
    <property type="term" value="P:polysaccharide catabolic process"/>
    <property type="evidence" value="ECO:0007669"/>
    <property type="project" value="UniProtKB-KW"/>
</dbReference>